<dbReference type="EMBL" id="LR797428">
    <property type="protein sequence ID" value="CAB4215677.1"/>
    <property type="molecule type" value="Genomic_DNA"/>
</dbReference>
<protein>
    <submittedName>
        <fullName evidence="3">Uncharacterized protein</fullName>
    </submittedName>
</protein>
<organism evidence="3">
    <name type="scientific">uncultured Caudovirales phage</name>
    <dbReference type="NCBI Taxonomy" id="2100421"/>
    <lineage>
        <taxon>Viruses</taxon>
        <taxon>Duplodnaviria</taxon>
        <taxon>Heunggongvirae</taxon>
        <taxon>Uroviricota</taxon>
        <taxon>Caudoviricetes</taxon>
        <taxon>Peduoviridae</taxon>
        <taxon>Maltschvirus</taxon>
        <taxon>Maltschvirus maltsch</taxon>
    </lineage>
</organism>
<evidence type="ECO:0000313" key="1">
    <source>
        <dbReference type="EMBL" id="CAB4184759.1"/>
    </source>
</evidence>
<gene>
    <name evidence="1" type="ORF">UFOVP1126_44</name>
    <name evidence="2" type="ORF">UFOVP1485_44</name>
    <name evidence="3" type="ORF">UFOVP1573_14</name>
</gene>
<evidence type="ECO:0000313" key="2">
    <source>
        <dbReference type="EMBL" id="CAB4215677.1"/>
    </source>
</evidence>
<accession>A0A6J7XHD2</accession>
<proteinExistence type="predicted"/>
<reference evidence="3" key="1">
    <citation type="submission" date="2020-05" db="EMBL/GenBank/DDBJ databases">
        <authorList>
            <person name="Chiriac C."/>
            <person name="Salcher M."/>
            <person name="Ghai R."/>
            <person name="Kavagutti S V."/>
        </authorList>
    </citation>
    <scope>NUCLEOTIDE SEQUENCE</scope>
</reference>
<evidence type="ECO:0000313" key="3">
    <source>
        <dbReference type="EMBL" id="CAB5230454.1"/>
    </source>
</evidence>
<sequence>MNRIERAAPFLDERVVAVQEGADAWCEEPGASGRVWCNLSIRYADAIAPDGWFFLYESIGSRKTIADLMKHGVMEIQPARFTLSDGGGALIARLVA</sequence>
<dbReference type="EMBL" id="LR797069">
    <property type="protein sequence ID" value="CAB4184759.1"/>
    <property type="molecule type" value="Genomic_DNA"/>
</dbReference>
<dbReference type="EMBL" id="LR798419">
    <property type="protein sequence ID" value="CAB5230454.1"/>
    <property type="molecule type" value="Genomic_DNA"/>
</dbReference>
<name>A0A6J7XHD2_9CAUD</name>